<name>A0A285ECC7_9ACTN</name>
<dbReference type="AlphaFoldDB" id="A0A285ECC7"/>
<evidence type="ECO:0000256" key="8">
    <source>
        <dbReference type="ARBA" id="ARBA00022833"/>
    </source>
</evidence>
<dbReference type="SMART" id="SM00631">
    <property type="entry name" value="Zn_pept"/>
    <property type="match status" value="1"/>
</dbReference>
<dbReference type="InterPro" id="IPR000834">
    <property type="entry name" value="Peptidase_M14"/>
</dbReference>
<dbReference type="EC" id="3.4.17.18" evidence="12"/>
<keyword evidence="5" id="KW-0479">Metal-binding</keyword>
<comment type="similarity">
    <text evidence="2 14">Belongs to the peptidase M14 family.</text>
</comment>
<dbReference type="GO" id="GO:0008270">
    <property type="term" value="F:zinc ion binding"/>
    <property type="evidence" value="ECO:0007669"/>
    <property type="project" value="InterPro"/>
</dbReference>
<evidence type="ECO:0000259" key="15">
    <source>
        <dbReference type="PROSITE" id="PS52035"/>
    </source>
</evidence>
<dbReference type="CDD" id="cd03859">
    <property type="entry name" value="M14_CPT"/>
    <property type="match status" value="1"/>
</dbReference>
<feature type="active site" description="Proton donor/acceptor" evidence="14">
    <location>
        <position position="338"/>
    </location>
</feature>
<evidence type="ECO:0000256" key="14">
    <source>
        <dbReference type="PROSITE-ProRule" id="PRU01379"/>
    </source>
</evidence>
<keyword evidence="3 16" id="KW-0121">Carboxypeptidase</keyword>
<feature type="domain" description="Peptidase M14" evidence="15">
    <location>
        <begin position="77"/>
        <end position="374"/>
    </location>
</feature>
<dbReference type="SUPFAM" id="SSF53187">
    <property type="entry name" value="Zn-dependent exopeptidases"/>
    <property type="match status" value="1"/>
</dbReference>
<dbReference type="Gene3D" id="3.40.630.10">
    <property type="entry name" value="Zn peptidases"/>
    <property type="match status" value="1"/>
</dbReference>
<keyword evidence="4" id="KW-0645">Protease</keyword>
<dbReference type="Pfam" id="PF00246">
    <property type="entry name" value="Peptidase_M14"/>
    <property type="match status" value="1"/>
</dbReference>
<evidence type="ECO:0000256" key="11">
    <source>
        <dbReference type="ARBA" id="ARBA00055464"/>
    </source>
</evidence>
<dbReference type="PANTHER" id="PTHR11705:SF143">
    <property type="entry name" value="SLL0236 PROTEIN"/>
    <property type="match status" value="1"/>
</dbReference>
<dbReference type="OrthoDB" id="5240362at2"/>
<comment type="function">
    <text evidence="11">Carboxypeptidase that possesses the specificities of both mammalian Cpase A and B. Thus shows broad substrate specificity, being able to cleave Cbz-Gly-Leu, Cbz-Gly-Val, Cbz-Gly-Phe, Cbz-Gly-Lys and Bz-Gly-Arg in vitro.</text>
</comment>
<comment type="cofactor">
    <cofactor evidence="1">
        <name>Zn(2+)</name>
        <dbReference type="ChEBI" id="CHEBI:29105"/>
    </cofactor>
</comment>
<keyword evidence="9" id="KW-0482">Metalloprotease</keyword>
<dbReference type="InterPro" id="IPR033810">
    <property type="entry name" value="Carboxypeptidase_T"/>
</dbReference>
<dbReference type="GO" id="GO:0005615">
    <property type="term" value="C:extracellular space"/>
    <property type="evidence" value="ECO:0007669"/>
    <property type="project" value="TreeGrafter"/>
</dbReference>
<dbReference type="FunFam" id="3.40.630.10:FF:000084">
    <property type="entry name" value="Carboxypeptidase B2"/>
    <property type="match status" value="1"/>
</dbReference>
<dbReference type="RefSeq" id="WP_097206641.1">
    <property type="nucleotide sequence ID" value="NZ_JACHXB010000002.1"/>
</dbReference>
<evidence type="ECO:0000256" key="13">
    <source>
        <dbReference type="ARBA" id="ARBA00074273"/>
    </source>
</evidence>
<dbReference type="InterPro" id="IPR057247">
    <property type="entry name" value="CARBOXYPEPT_ZN_2"/>
</dbReference>
<keyword evidence="6" id="KW-0732">Signal</keyword>
<evidence type="ECO:0000313" key="16">
    <source>
        <dbReference type="EMBL" id="SNX96650.1"/>
    </source>
</evidence>
<dbReference type="GO" id="GO:0006508">
    <property type="term" value="P:proteolysis"/>
    <property type="evidence" value="ECO:0007669"/>
    <property type="project" value="UniProtKB-KW"/>
</dbReference>
<evidence type="ECO:0000256" key="4">
    <source>
        <dbReference type="ARBA" id="ARBA00022670"/>
    </source>
</evidence>
<evidence type="ECO:0000256" key="1">
    <source>
        <dbReference type="ARBA" id="ARBA00001947"/>
    </source>
</evidence>
<keyword evidence="8" id="KW-0862">Zinc</keyword>
<accession>A0A285ECC7</accession>
<evidence type="ECO:0000256" key="10">
    <source>
        <dbReference type="ARBA" id="ARBA00050859"/>
    </source>
</evidence>
<proteinExistence type="inferred from homology"/>
<keyword evidence="17" id="KW-1185">Reference proteome</keyword>
<reference evidence="16 17" key="1">
    <citation type="submission" date="2017-09" db="EMBL/GenBank/DDBJ databases">
        <authorList>
            <person name="Ehlers B."/>
            <person name="Leendertz F.H."/>
        </authorList>
    </citation>
    <scope>NUCLEOTIDE SEQUENCE [LARGE SCALE GENOMIC DNA]</scope>
    <source>
        <strain evidence="16 17">DSM 46844</strain>
    </source>
</reference>
<sequence length="380" mass="42512">MTSIIARVTSTGAEAPLARLLTAPLGLDVWEVTREHVVLQVEEAQAGRLESMGYGVEQLQVTEGYVSSFATDAAATGYHTVTTLEADLRQLAERHPEIAELHEIGRSVEGRPLWALRVGERRGSDRKVAFLGCHHAREWISVEVPYRLAEHLLDHSSADPVQQWLQQGEVWVAPMVNPDGHEYTRTADRLWRKNRRRNRNGTVGVDPNRNYGYMWGTLDTSTASHVPADQTYVGPRAFSEPEARAVRDLVASQRFGGVLTYHSYSQLILYPWGYTTRPIKDAADLGEMRDLAEEMARLVKGVDGKTYTAQQSSQLYPTAGDTTDWTYGEYDVPSFTVELRPASALDGGFILPADQIEPCWQENRPAALEFIRHVLEAPEP</sequence>
<evidence type="ECO:0000256" key="2">
    <source>
        <dbReference type="ARBA" id="ARBA00005988"/>
    </source>
</evidence>
<evidence type="ECO:0000313" key="17">
    <source>
        <dbReference type="Proteomes" id="UP000219514"/>
    </source>
</evidence>
<organism evidence="16 17">
    <name type="scientific">Geodermatophilus sabuli</name>
    <dbReference type="NCBI Taxonomy" id="1564158"/>
    <lineage>
        <taxon>Bacteria</taxon>
        <taxon>Bacillati</taxon>
        <taxon>Actinomycetota</taxon>
        <taxon>Actinomycetes</taxon>
        <taxon>Geodermatophilales</taxon>
        <taxon>Geodermatophilaceae</taxon>
        <taxon>Geodermatophilus</taxon>
    </lineage>
</organism>
<evidence type="ECO:0000256" key="7">
    <source>
        <dbReference type="ARBA" id="ARBA00022801"/>
    </source>
</evidence>
<dbReference type="EMBL" id="OBDO01000004">
    <property type="protein sequence ID" value="SNX96650.1"/>
    <property type="molecule type" value="Genomic_DNA"/>
</dbReference>
<dbReference type="PANTHER" id="PTHR11705">
    <property type="entry name" value="PROTEASE FAMILY M14 CARBOXYPEPTIDASE A,B"/>
    <property type="match status" value="1"/>
</dbReference>
<dbReference type="PROSITE" id="PS52035">
    <property type="entry name" value="PEPTIDASE_M14"/>
    <property type="match status" value="1"/>
</dbReference>
<dbReference type="PRINTS" id="PR00765">
    <property type="entry name" value="CRBOXYPTASEA"/>
</dbReference>
<keyword evidence="7" id="KW-0378">Hydrolase</keyword>
<evidence type="ECO:0000256" key="5">
    <source>
        <dbReference type="ARBA" id="ARBA00022723"/>
    </source>
</evidence>
<protein>
    <recommendedName>
        <fullName evidence="13">Zinc carboxypeptidase</fullName>
        <ecNumber evidence="12">3.4.17.18</ecNumber>
    </recommendedName>
</protein>
<dbReference type="Proteomes" id="UP000219514">
    <property type="component" value="Unassembled WGS sequence"/>
</dbReference>
<comment type="catalytic activity">
    <reaction evidence="10">
        <text>Releases a C-terminal residue, which may be hydrophobic or positively charged.</text>
        <dbReference type="EC" id="3.4.17.18"/>
    </reaction>
</comment>
<evidence type="ECO:0000256" key="6">
    <source>
        <dbReference type="ARBA" id="ARBA00022729"/>
    </source>
</evidence>
<evidence type="ECO:0000256" key="3">
    <source>
        <dbReference type="ARBA" id="ARBA00022645"/>
    </source>
</evidence>
<evidence type="ECO:0000256" key="9">
    <source>
        <dbReference type="ARBA" id="ARBA00023049"/>
    </source>
</evidence>
<dbReference type="PROSITE" id="PS00133">
    <property type="entry name" value="CARBOXYPEPT_ZN_2"/>
    <property type="match status" value="1"/>
</dbReference>
<evidence type="ECO:0000256" key="12">
    <source>
        <dbReference type="ARBA" id="ARBA00066554"/>
    </source>
</evidence>
<dbReference type="GO" id="GO:0004181">
    <property type="term" value="F:metallocarboxypeptidase activity"/>
    <property type="evidence" value="ECO:0007669"/>
    <property type="project" value="InterPro"/>
</dbReference>
<gene>
    <name evidence="16" type="ORF">SAMN06893097_104365</name>
</gene>